<proteinExistence type="predicted"/>
<reference evidence="2" key="1">
    <citation type="journal article" date="2023" name="Mol. Phylogenet. Evol.">
        <title>Genome-scale phylogeny and comparative genomics of the fungal order Sordariales.</title>
        <authorList>
            <person name="Hensen N."/>
            <person name="Bonometti L."/>
            <person name="Westerberg I."/>
            <person name="Brannstrom I.O."/>
            <person name="Guillou S."/>
            <person name="Cros-Aarteil S."/>
            <person name="Calhoun S."/>
            <person name="Haridas S."/>
            <person name="Kuo A."/>
            <person name="Mondo S."/>
            <person name="Pangilinan J."/>
            <person name="Riley R."/>
            <person name="LaButti K."/>
            <person name="Andreopoulos B."/>
            <person name="Lipzen A."/>
            <person name="Chen C."/>
            <person name="Yan M."/>
            <person name="Daum C."/>
            <person name="Ng V."/>
            <person name="Clum A."/>
            <person name="Steindorff A."/>
            <person name="Ohm R.A."/>
            <person name="Martin F."/>
            <person name="Silar P."/>
            <person name="Natvig D.O."/>
            <person name="Lalanne C."/>
            <person name="Gautier V."/>
            <person name="Ament-Velasquez S.L."/>
            <person name="Kruys A."/>
            <person name="Hutchinson M.I."/>
            <person name="Powell A.J."/>
            <person name="Barry K."/>
            <person name="Miller A.N."/>
            <person name="Grigoriev I.V."/>
            <person name="Debuchy R."/>
            <person name="Gladieux P."/>
            <person name="Hiltunen Thoren M."/>
            <person name="Johannesson H."/>
        </authorList>
    </citation>
    <scope>NUCLEOTIDE SEQUENCE</scope>
    <source>
        <strain evidence="2">PSN309</strain>
    </source>
</reference>
<comment type="caution">
    <text evidence="2">The sequence shown here is derived from an EMBL/GenBank/DDBJ whole genome shotgun (WGS) entry which is preliminary data.</text>
</comment>
<dbReference type="Proteomes" id="UP001302126">
    <property type="component" value="Unassembled WGS sequence"/>
</dbReference>
<evidence type="ECO:0000313" key="3">
    <source>
        <dbReference type="Proteomes" id="UP001302126"/>
    </source>
</evidence>
<accession>A0AAN6X4Y8</accession>
<feature type="compositionally biased region" description="Low complexity" evidence="1">
    <location>
        <begin position="54"/>
        <end position="69"/>
    </location>
</feature>
<gene>
    <name evidence="2" type="ORF">QBC35DRAFT_14144</name>
</gene>
<dbReference type="EMBL" id="MU864359">
    <property type="protein sequence ID" value="KAK4191472.1"/>
    <property type="molecule type" value="Genomic_DNA"/>
</dbReference>
<evidence type="ECO:0000256" key="1">
    <source>
        <dbReference type="SAM" id="MobiDB-lite"/>
    </source>
</evidence>
<sequence length="222" mass="23646">MSSRLSTPISKLTRSLSTSAPVARPSHLLNNGSKSAAAVARKPSPKAVAEESEPSTTSTRAHSTASTPHRPVLPPQPTTFRFMQTFHHSAPKPFALSQPTVDALVLPNLAAEAVSYDPYSNIRVPLLPDNFAGPPAGTRAPEASDLPLSKPEILVVAANPEQVLPSALTEVEGMGVDGVELKFAHWPEEAEQQESFEMGQGMIRDLWKGLVDDLAGGKKPAF</sequence>
<keyword evidence="3" id="KW-1185">Reference proteome</keyword>
<reference evidence="2" key="2">
    <citation type="submission" date="2023-05" db="EMBL/GenBank/DDBJ databases">
        <authorList>
            <consortium name="Lawrence Berkeley National Laboratory"/>
            <person name="Steindorff A."/>
            <person name="Hensen N."/>
            <person name="Bonometti L."/>
            <person name="Westerberg I."/>
            <person name="Brannstrom I.O."/>
            <person name="Guillou S."/>
            <person name="Cros-Aarteil S."/>
            <person name="Calhoun S."/>
            <person name="Haridas S."/>
            <person name="Kuo A."/>
            <person name="Mondo S."/>
            <person name="Pangilinan J."/>
            <person name="Riley R."/>
            <person name="Labutti K."/>
            <person name="Andreopoulos B."/>
            <person name="Lipzen A."/>
            <person name="Chen C."/>
            <person name="Yanf M."/>
            <person name="Daum C."/>
            <person name="Ng V."/>
            <person name="Clum A."/>
            <person name="Ohm R."/>
            <person name="Martin F."/>
            <person name="Silar P."/>
            <person name="Natvig D."/>
            <person name="Lalanne C."/>
            <person name="Gautier V."/>
            <person name="Ament-Velasquez S.L."/>
            <person name="Kruys A."/>
            <person name="Hutchinson M.I."/>
            <person name="Powell A.J."/>
            <person name="Barry K."/>
            <person name="Miller A.N."/>
            <person name="Grigoriev I.V."/>
            <person name="Debuchy R."/>
            <person name="Gladieux P."/>
            <person name="Thoren M.H."/>
            <person name="Johannesson H."/>
        </authorList>
    </citation>
    <scope>NUCLEOTIDE SEQUENCE</scope>
    <source>
        <strain evidence="2">PSN309</strain>
    </source>
</reference>
<feature type="compositionally biased region" description="Polar residues" evidence="1">
    <location>
        <begin position="1"/>
        <end position="20"/>
    </location>
</feature>
<evidence type="ECO:0000313" key="2">
    <source>
        <dbReference type="EMBL" id="KAK4191472.1"/>
    </source>
</evidence>
<name>A0AAN6X4Y8_9PEZI</name>
<protein>
    <submittedName>
        <fullName evidence="2">Uncharacterized protein</fullName>
    </submittedName>
</protein>
<feature type="region of interest" description="Disordered" evidence="1">
    <location>
        <begin position="1"/>
        <end position="78"/>
    </location>
</feature>
<dbReference type="AlphaFoldDB" id="A0AAN6X4Y8"/>
<organism evidence="2 3">
    <name type="scientific">Podospora australis</name>
    <dbReference type="NCBI Taxonomy" id="1536484"/>
    <lineage>
        <taxon>Eukaryota</taxon>
        <taxon>Fungi</taxon>
        <taxon>Dikarya</taxon>
        <taxon>Ascomycota</taxon>
        <taxon>Pezizomycotina</taxon>
        <taxon>Sordariomycetes</taxon>
        <taxon>Sordariomycetidae</taxon>
        <taxon>Sordariales</taxon>
        <taxon>Podosporaceae</taxon>
        <taxon>Podospora</taxon>
    </lineage>
</organism>